<evidence type="ECO:0000256" key="3">
    <source>
        <dbReference type="ARBA" id="ARBA00012944"/>
    </source>
</evidence>
<dbReference type="GO" id="GO:0031966">
    <property type="term" value="C:mitochondrial membrane"/>
    <property type="evidence" value="ECO:0007669"/>
    <property type="project" value="UniProtKB-SubCell"/>
</dbReference>
<evidence type="ECO:0000313" key="18">
    <source>
        <dbReference type="EMBL" id="QHZ87487.1"/>
    </source>
</evidence>
<evidence type="ECO:0000256" key="15">
    <source>
        <dbReference type="ARBA" id="ARBA00049551"/>
    </source>
</evidence>
<keyword evidence="13 16" id="KW-0472">Membrane</keyword>
<keyword evidence="11" id="KW-0520">NAD</keyword>
<feature type="chain" id="PRO_5025352073" description="NADH-ubiquinone oxidoreductase chain 6" evidence="17">
    <location>
        <begin position="17"/>
        <end position="164"/>
    </location>
</feature>
<reference evidence="18" key="1">
    <citation type="journal article" date="2019" name="Sci. Rep.">
        <title>The mitochondrial genomes of palaeopteran insects and insights into the early insect relationships.</title>
        <authorList>
            <person name="Song N."/>
            <person name="Li X."/>
            <person name="Yin X."/>
            <person name="Li X."/>
            <person name="Yin J."/>
            <person name="Pan P."/>
        </authorList>
    </citation>
    <scope>NUCLEOTIDE SEQUENCE</scope>
</reference>
<dbReference type="InterPro" id="IPR050269">
    <property type="entry name" value="ComplexI_Subunit6"/>
</dbReference>
<dbReference type="EMBL" id="MK951666">
    <property type="protein sequence ID" value="QHZ87487.1"/>
    <property type="molecule type" value="Genomic_DNA"/>
</dbReference>
<feature type="transmembrane region" description="Helical" evidence="16">
    <location>
        <begin position="49"/>
        <end position="71"/>
    </location>
</feature>
<organism evidence="18">
    <name type="scientific">Coeliccia cyanomelas</name>
    <dbReference type="NCBI Taxonomy" id="476659"/>
    <lineage>
        <taxon>Eukaryota</taxon>
        <taxon>Metazoa</taxon>
        <taxon>Ecdysozoa</taxon>
        <taxon>Arthropoda</taxon>
        <taxon>Hexapoda</taxon>
        <taxon>Insecta</taxon>
        <taxon>Pterygota</taxon>
        <taxon>Palaeoptera</taxon>
        <taxon>Odonata</taxon>
        <taxon>Zygoptera</taxon>
        <taxon>Platycnemididae</taxon>
        <taxon>Coeliccia</taxon>
    </lineage>
</organism>
<evidence type="ECO:0000256" key="9">
    <source>
        <dbReference type="ARBA" id="ARBA00022982"/>
    </source>
</evidence>
<evidence type="ECO:0000256" key="14">
    <source>
        <dbReference type="ARBA" id="ARBA00031019"/>
    </source>
</evidence>
<evidence type="ECO:0000256" key="4">
    <source>
        <dbReference type="ARBA" id="ARBA00021095"/>
    </source>
</evidence>
<evidence type="ECO:0000256" key="12">
    <source>
        <dbReference type="ARBA" id="ARBA00023128"/>
    </source>
</evidence>
<comment type="catalytic activity">
    <reaction evidence="15">
        <text>a ubiquinone + NADH + 5 H(+)(in) = a ubiquinol + NAD(+) + 4 H(+)(out)</text>
        <dbReference type="Rhea" id="RHEA:29091"/>
        <dbReference type="Rhea" id="RHEA-COMP:9565"/>
        <dbReference type="Rhea" id="RHEA-COMP:9566"/>
        <dbReference type="ChEBI" id="CHEBI:15378"/>
        <dbReference type="ChEBI" id="CHEBI:16389"/>
        <dbReference type="ChEBI" id="CHEBI:17976"/>
        <dbReference type="ChEBI" id="CHEBI:57540"/>
        <dbReference type="ChEBI" id="CHEBI:57945"/>
        <dbReference type="EC" id="7.1.1.2"/>
    </reaction>
</comment>
<evidence type="ECO:0000256" key="17">
    <source>
        <dbReference type="SAM" id="SignalP"/>
    </source>
</evidence>
<name>A0A6C0R1Y8_9ODON</name>
<sequence length="164" mass="19028">MSQLMFLLLSVPNSLSFIFMKHPMSMGIMLMMQTIFVCMKTNNMAQSPWFSYILFLVFLGGMLVLFIYMTSVASNELFVKNKFSLMIIIIMSMTMMILMLMDPILMFNNSYDANMFIQNKNELNNNLFNFPTNIMTLIMVMYLFLTLVVVVNITDTHQGPLRSN</sequence>
<evidence type="ECO:0000256" key="1">
    <source>
        <dbReference type="ARBA" id="ARBA00004225"/>
    </source>
</evidence>
<keyword evidence="10 16" id="KW-1133">Transmembrane helix</keyword>
<proteinExistence type="inferred from homology"/>
<keyword evidence="7 16" id="KW-0812">Transmembrane</keyword>
<evidence type="ECO:0000256" key="2">
    <source>
        <dbReference type="ARBA" id="ARBA00005698"/>
    </source>
</evidence>
<geneLocation type="mitochondrion" evidence="18"/>
<evidence type="ECO:0000256" key="11">
    <source>
        <dbReference type="ARBA" id="ARBA00023027"/>
    </source>
</evidence>
<keyword evidence="6" id="KW-0679">Respiratory chain</keyword>
<comment type="similarity">
    <text evidence="2">Belongs to the complex I subunit 6 family.</text>
</comment>
<keyword evidence="8" id="KW-1278">Translocase</keyword>
<evidence type="ECO:0000256" key="10">
    <source>
        <dbReference type="ARBA" id="ARBA00022989"/>
    </source>
</evidence>
<feature type="transmembrane region" description="Helical" evidence="16">
    <location>
        <begin position="134"/>
        <end position="154"/>
    </location>
</feature>
<evidence type="ECO:0000256" key="16">
    <source>
        <dbReference type="SAM" id="Phobius"/>
    </source>
</evidence>
<evidence type="ECO:0000256" key="13">
    <source>
        <dbReference type="ARBA" id="ARBA00023136"/>
    </source>
</evidence>
<dbReference type="GO" id="GO:0008137">
    <property type="term" value="F:NADH dehydrogenase (ubiquinone) activity"/>
    <property type="evidence" value="ECO:0007669"/>
    <property type="project" value="UniProtKB-EC"/>
</dbReference>
<gene>
    <name evidence="18" type="primary">nad6</name>
</gene>
<feature type="signal peptide" evidence="17">
    <location>
        <begin position="1"/>
        <end position="16"/>
    </location>
</feature>
<keyword evidence="9" id="KW-0249">Electron transport</keyword>
<evidence type="ECO:0000256" key="8">
    <source>
        <dbReference type="ARBA" id="ARBA00022967"/>
    </source>
</evidence>
<keyword evidence="12 18" id="KW-0496">Mitochondrion</keyword>
<evidence type="ECO:0000256" key="7">
    <source>
        <dbReference type="ARBA" id="ARBA00022692"/>
    </source>
</evidence>
<feature type="transmembrane region" description="Helical" evidence="16">
    <location>
        <begin position="83"/>
        <end position="101"/>
    </location>
</feature>
<dbReference type="PANTHER" id="PTHR11435">
    <property type="entry name" value="NADH UBIQUINONE OXIDOREDUCTASE SUBUNIT ND6"/>
    <property type="match status" value="1"/>
</dbReference>
<dbReference type="AlphaFoldDB" id="A0A6C0R1Y8"/>
<dbReference type="EC" id="7.1.1.2" evidence="3"/>
<dbReference type="PANTHER" id="PTHR11435:SF1">
    <property type="entry name" value="NADH-UBIQUINONE OXIDOREDUCTASE CHAIN 6"/>
    <property type="match status" value="1"/>
</dbReference>
<evidence type="ECO:0000256" key="5">
    <source>
        <dbReference type="ARBA" id="ARBA00022448"/>
    </source>
</evidence>
<keyword evidence="5" id="KW-0813">Transport</keyword>
<keyword evidence="17" id="KW-0732">Signal</keyword>
<comment type="subcellular location">
    <subcellularLocation>
        <location evidence="1">Mitochondrion membrane</location>
        <topology evidence="1">Multi-pass membrane protein</topology>
    </subcellularLocation>
</comment>
<evidence type="ECO:0000256" key="6">
    <source>
        <dbReference type="ARBA" id="ARBA00022660"/>
    </source>
</evidence>
<accession>A0A6C0R1Y8</accession>
<protein>
    <recommendedName>
        <fullName evidence="4">NADH-ubiquinone oxidoreductase chain 6</fullName>
        <ecNumber evidence="3">7.1.1.2</ecNumber>
    </recommendedName>
    <alternativeName>
        <fullName evidence="14">NADH dehydrogenase subunit 6</fullName>
    </alternativeName>
</protein>